<accession>A0A4R5U3H5</accession>
<dbReference type="Gene3D" id="3.40.50.720">
    <property type="entry name" value="NAD(P)-binding Rossmann-like Domain"/>
    <property type="match status" value="1"/>
</dbReference>
<dbReference type="FunFam" id="3.40.50.720:FF:000084">
    <property type="entry name" value="Short-chain dehydrogenase reductase"/>
    <property type="match status" value="1"/>
</dbReference>
<evidence type="ECO:0000259" key="3">
    <source>
        <dbReference type="SMART" id="SM00822"/>
    </source>
</evidence>
<reference evidence="4 5" key="1">
    <citation type="submission" date="2019-03" db="EMBL/GenBank/DDBJ databases">
        <title>Arthrobacter sp. nov., an bacterium isolated from biocrust in Mu Us Desert.</title>
        <authorList>
            <person name="Lixiong L."/>
        </authorList>
    </citation>
    <scope>NUCLEOTIDE SEQUENCE [LARGE SCALE GENOMIC DNA]</scope>
    <source>
        <strain evidence="4 5">SLN-3</strain>
    </source>
</reference>
<dbReference type="SUPFAM" id="SSF51735">
    <property type="entry name" value="NAD(P)-binding Rossmann-fold domains"/>
    <property type="match status" value="1"/>
</dbReference>
<dbReference type="InterPro" id="IPR050259">
    <property type="entry name" value="SDR"/>
</dbReference>
<dbReference type="AlphaFoldDB" id="A0A4R5U3H5"/>
<dbReference type="GO" id="GO:0032787">
    <property type="term" value="P:monocarboxylic acid metabolic process"/>
    <property type="evidence" value="ECO:0007669"/>
    <property type="project" value="UniProtKB-ARBA"/>
</dbReference>
<evidence type="ECO:0000313" key="4">
    <source>
        <dbReference type="EMBL" id="TDK28235.1"/>
    </source>
</evidence>
<dbReference type="PANTHER" id="PTHR42879">
    <property type="entry name" value="3-OXOACYL-(ACYL-CARRIER-PROTEIN) REDUCTASE"/>
    <property type="match status" value="1"/>
</dbReference>
<dbReference type="PRINTS" id="PR00080">
    <property type="entry name" value="SDRFAMILY"/>
</dbReference>
<dbReference type="OrthoDB" id="4288312at2"/>
<dbReference type="RefSeq" id="WP_133402643.1">
    <property type="nucleotide sequence ID" value="NZ_SMTK01000001.1"/>
</dbReference>
<gene>
    <name evidence="4" type="ORF">E2F48_03925</name>
</gene>
<evidence type="ECO:0000256" key="1">
    <source>
        <dbReference type="ARBA" id="ARBA00006484"/>
    </source>
</evidence>
<sequence length="268" mass="28487">MNPVGSEIFAGHFRSRRVMVTGGGSGIGFGIAQAFAEAGASVLLVDRNPLVSDSAAQLREAGYDAEHAVADVTDEAQVKAAFARVVDLWGGLDVLVNNAGIITISNLEDLSLEEFNKVLAVNTTAVFLCCREAAGLLRASGKGVILNASSGQGRQGFIYTPHYAASKFGVIGLSQSLAKELAPSGVRVNSYCPGIVKTEMWEYNDREWGRRLGDYKPGELIQEWIDGIPLKRPAEATDVANLLLFLASDAGSYITGQAINIDGGMFMN</sequence>
<evidence type="ECO:0000256" key="2">
    <source>
        <dbReference type="ARBA" id="ARBA00023002"/>
    </source>
</evidence>
<comment type="similarity">
    <text evidence="1">Belongs to the short-chain dehydrogenases/reductases (SDR) family.</text>
</comment>
<dbReference type="PROSITE" id="PS00061">
    <property type="entry name" value="ADH_SHORT"/>
    <property type="match status" value="1"/>
</dbReference>
<name>A0A4R5U3H5_9MICC</name>
<keyword evidence="5" id="KW-1185">Reference proteome</keyword>
<organism evidence="4 5">
    <name type="scientific">Arthrobacter crusticola</name>
    <dbReference type="NCBI Taxonomy" id="2547960"/>
    <lineage>
        <taxon>Bacteria</taxon>
        <taxon>Bacillati</taxon>
        <taxon>Actinomycetota</taxon>
        <taxon>Actinomycetes</taxon>
        <taxon>Micrococcales</taxon>
        <taxon>Micrococcaceae</taxon>
        <taxon>Arthrobacter</taxon>
    </lineage>
</organism>
<dbReference type="SMART" id="SM00822">
    <property type="entry name" value="PKS_KR"/>
    <property type="match status" value="1"/>
</dbReference>
<dbReference type="PRINTS" id="PR00081">
    <property type="entry name" value="GDHRDH"/>
</dbReference>
<dbReference type="PANTHER" id="PTHR42879:SF2">
    <property type="entry name" value="3-OXOACYL-[ACYL-CARRIER-PROTEIN] REDUCTASE FABG"/>
    <property type="match status" value="1"/>
</dbReference>
<dbReference type="InterPro" id="IPR002347">
    <property type="entry name" value="SDR_fam"/>
</dbReference>
<protein>
    <submittedName>
        <fullName evidence="4">SDR family oxidoreductase</fullName>
    </submittedName>
</protein>
<keyword evidence="2" id="KW-0560">Oxidoreductase</keyword>
<dbReference type="InterPro" id="IPR020904">
    <property type="entry name" value="Sc_DH/Rdtase_CS"/>
</dbReference>
<dbReference type="EMBL" id="SMTK01000001">
    <property type="protein sequence ID" value="TDK28235.1"/>
    <property type="molecule type" value="Genomic_DNA"/>
</dbReference>
<evidence type="ECO:0000313" key="5">
    <source>
        <dbReference type="Proteomes" id="UP000295411"/>
    </source>
</evidence>
<proteinExistence type="inferred from homology"/>
<dbReference type="GO" id="GO:0016491">
    <property type="term" value="F:oxidoreductase activity"/>
    <property type="evidence" value="ECO:0007669"/>
    <property type="project" value="UniProtKB-KW"/>
</dbReference>
<dbReference type="InterPro" id="IPR057326">
    <property type="entry name" value="KR_dom"/>
</dbReference>
<feature type="domain" description="Ketoreductase" evidence="3">
    <location>
        <begin position="16"/>
        <end position="199"/>
    </location>
</feature>
<comment type="caution">
    <text evidence="4">The sequence shown here is derived from an EMBL/GenBank/DDBJ whole genome shotgun (WGS) entry which is preliminary data.</text>
</comment>
<dbReference type="InterPro" id="IPR036291">
    <property type="entry name" value="NAD(P)-bd_dom_sf"/>
</dbReference>
<dbReference type="Pfam" id="PF13561">
    <property type="entry name" value="adh_short_C2"/>
    <property type="match status" value="1"/>
</dbReference>
<dbReference type="Proteomes" id="UP000295411">
    <property type="component" value="Unassembled WGS sequence"/>
</dbReference>